<sequence>MIAIVFFFGFLTSIAYLVLANIFIEKLRPLDQDVSEENFSSRNSVILMKYILSIKRNGLLTAGDKLLLLMMRATLAVGMSLYVAVLVLVFSQK</sequence>
<comment type="caution">
    <text evidence="2">The sequence shown here is derived from an EMBL/GenBank/DDBJ whole genome shotgun (WGS) entry which is preliminary data.</text>
</comment>
<evidence type="ECO:0000256" key="1">
    <source>
        <dbReference type="SAM" id="Phobius"/>
    </source>
</evidence>
<dbReference type="EMBL" id="LVJS01000018">
    <property type="protein sequence ID" value="KZC24861.1"/>
    <property type="molecule type" value="Genomic_DNA"/>
</dbReference>
<keyword evidence="1" id="KW-1133">Transmembrane helix</keyword>
<name>A0A154QL40_9GAMM</name>
<dbReference type="RefSeq" id="WP_039954058.1">
    <property type="nucleotide sequence ID" value="NZ_LVJS01000018.1"/>
</dbReference>
<keyword evidence="1" id="KW-0472">Membrane</keyword>
<keyword evidence="1" id="KW-0812">Transmembrane</keyword>
<keyword evidence="3" id="KW-1185">Reference proteome</keyword>
<reference evidence="2 3" key="1">
    <citation type="journal article" date="2016" name="MBio">
        <title>Lateral Gene Transfer in a Heavy Metal-Contaminated-Groundwater Microbial Community.</title>
        <authorList>
            <person name="Hemme C.L."/>
            <person name="Green S.J."/>
            <person name="Rishishwar L."/>
            <person name="Prakash O."/>
            <person name="Pettenato A."/>
            <person name="Chakraborty R."/>
            <person name="Deutschbauer A.M."/>
            <person name="Van Nostrand J.D."/>
            <person name="Wu L."/>
            <person name="He Z."/>
            <person name="Jordan I.K."/>
            <person name="Hazen T.C."/>
            <person name="Arkin A.P."/>
            <person name="Kostka J.E."/>
            <person name="Zhou J."/>
        </authorList>
    </citation>
    <scope>NUCLEOTIDE SEQUENCE [LARGE SCALE GENOMIC DNA]</scope>
    <source>
        <strain evidence="2 3">FW104-T7</strain>
    </source>
</reference>
<accession>A0A154QL40</accession>
<feature type="transmembrane region" description="Helical" evidence="1">
    <location>
        <begin position="66"/>
        <end position="90"/>
    </location>
</feature>
<dbReference type="Proteomes" id="UP000076131">
    <property type="component" value="Unassembled WGS sequence"/>
</dbReference>
<evidence type="ECO:0000313" key="2">
    <source>
        <dbReference type="EMBL" id="KZC24861.1"/>
    </source>
</evidence>
<evidence type="ECO:0000313" key="3">
    <source>
        <dbReference type="Proteomes" id="UP000076131"/>
    </source>
</evidence>
<proteinExistence type="predicted"/>
<dbReference type="AlphaFoldDB" id="A0A154QL40"/>
<organism evidence="2 3">
    <name type="scientific">Rhodanobacter thiooxydans</name>
    <dbReference type="NCBI Taxonomy" id="416169"/>
    <lineage>
        <taxon>Bacteria</taxon>
        <taxon>Pseudomonadati</taxon>
        <taxon>Pseudomonadota</taxon>
        <taxon>Gammaproteobacteria</taxon>
        <taxon>Lysobacterales</taxon>
        <taxon>Rhodanobacteraceae</taxon>
        <taxon>Rhodanobacter</taxon>
    </lineage>
</organism>
<gene>
    <name evidence="2" type="ORF">RHOFW104T7_06620</name>
</gene>
<protein>
    <submittedName>
        <fullName evidence="2">Uncharacterized protein</fullName>
    </submittedName>
</protein>